<keyword evidence="2" id="KW-1185">Reference proteome</keyword>
<proteinExistence type="predicted"/>
<protein>
    <submittedName>
        <fullName evidence="1">Uncharacterized protein</fullName>
    </submittedName>
</protein>
<sequence>MVGKDKSSHWRECPRFGPWKQRKPLQWLNSRKFRALQNVGSNLENTTFCIAGKNRSALPRDFPAMQYVVFVRQFETTVASKPVGTPGIRAMQSPIASIRSALRAFVGITADITGHGESTIHCKKRRKPCSRACHGSPRFPPIPRTTLSAVLIHGCVGSGVSNIPPSYTVNPECNWLRVPKTCSIADSSE</sequence>
<dbReference type="Proteomes" id="UP000318288">
    <property type="component" value="Unassembled WGS sequence"/>
</dbReference>
<dbReference type="AlphaFoldDB" id="A0A5C6EBS5"/>
<gene>
    <name evidence="1" type="ORF">Poly51_55750</name>
</gene>
<accession>A0A5C6EBS5</accession>
<evidence type="ECO:0000313" key="1">
    <source>
        <dbReference type="EMBL" id="TWU46180.1"/>
    </source>
</evidence>
<name>A0A5C6EBS5_9BACT</name>
<dbReference type="EMBL" id="SJPW01000008">
    <property type="protein sequence ID" value="TWU46180.1"/>
    <property type="molecule type" value="Genomic_DNA"/>
</dbReference>
<comment type="caution">
    <text evidence="1">The sequence shown here is derived from an EMBL/GenBank/DDBJ whole genome shotgun (WGS) entry which is preliminary data.</text>
</comment>
<organism evidence="1 2">
    <name type="scientific">Rubripirellula tenax</name>
    <dbReference type="NCBI Taxonomy" id="2528015"/>
    <lineage>
        <taxon>Bacteria</taxon>
        <taxon>Pseudomonadati</taxon>
        <taxon>Planctomycetota</taxon>
        <taxon>Planctomycetia</taxon>
        <taxon>Pirellulales</taxon>
        <taxon>Pirellulaceae</taxon>
        <taxon>Rubripirellula</taxon>
    </lineage>
</organism>
<reference evidence="1 2" key="1">
    <citation type="submission" date="2019-02" db="EMBL/GenBank/DDBJ databases">
        <title>Deep-cultivation of Planctomycetes and their phenomic and genomic characterization uncovers novel biology.</title>
        <authorList>
            <person name="Wiegand S."/>
            <person name="Jogler M."/>
            <person name="Boedeker C."/>
            <person name="Pinto D."/>
            <person name="Vollmers J."/>
            <person name="Rivas-Marin E."/>
            <person name="Kohn T."/>
            <person name="Peeters S.H."/>
            <person name="Heuer A."/>
            <person name="Rast P."/>
            <person name="Oberbeckmann S."/>
            <person name="Bunk B."/>
            <person name="Jeske O."/>
            <person name="Meyerdierks A."/>
            <person name="Storesund J.E."/>
            <person name="Kallscheuer N."/>
            <person name="Luecker S."/>
            <person name="Lage O.M."/>
            <person name="Pohl T."/>
            <person name="Merkel B.J."/>
            <person name="Hornburger P."/>
            <person name="Mueller R.-W."/>
            <person name="Bruemmer F."/>
            <person name="Labrenz M."/>
            <person name="Spormann A.M."/>
            <person name="Op Den Camp H."/>
            <person name="Overmann J."/>
            <person name="Amann R."/>
            <person name="Jetten M.S.M."/>
            <person name="Mascher T."/>
            <person name="Medema M.H."/>
            <person name="Devos D.P."/>
            <person name="Kaster A.-K."/>
            <person name="Ovreas L."/>
            <person name="Rohde M."/>
            <person name="Galperin M.Y."/>
            <person name="Jogler C."/>
        </authorList>
    </citation>
    <scope>NUCLEOTIDE SEQUENCE [LARGE SCALE GENOMIC DNA]</scope>
    <source>
        <strain evidence="1 2">Poly51</strain>
    </source>
</reference>
<evidence type="ECO:0000313" key="2">
    <source>
        <dbReference type="Proteomes" id="UP000318288"/>
    </source>
</evidence>